<dbReference type="InterPro" id="IPR033121">
    <property type="entry name" value="PEPTIDASE_A1"/>
</dbReference>
<dbReference type="Gene3D" id="2.40.70.10">
    <property type="entry name" value="Acid Proteases"/>
    <property type="match status" value="2"/>
</dbReference>
<comment type="caution">
    <text evidence="3">The sequence shown here is derived from an EMBL/GenBank/DDBJ whole genome shotgun (WGS) entry which is preliminary data.</text>
</comment>
<protein>
    <recommendedName>
        <fullName evidence="2">Peptidase A1 domain-containing protein</fullName>
    </recommendedName>
</protein>
<accession>A0A8H3AIG6</accession>
<dbReference type="PANTHER" id="PTHR47966">
    <property type="entry name" value="BETA-SITE APP-CLEAVING ENZYME, ISOFORM A-RELATED"/>
    <property type="match status" value="1"/>
</dbReference>
<evidence type="ECO:0000313" key="3">
    <source>
        <dbReference type="EMBL" id="CAE6420132.1"/>
    </source>
</evidence>
<organism evidence="3 4">
    <name type="scientific">Rhizoctonia solani</name>
    <dbReference type="NCBI Taxonomy" id="456999"/>
    <lineage>
        <taxon>Eukaryota</taxon>
        <taxon>Fungi</taxon>
        <taxon>Dikarya</taxon>
        <taxon>Basidiomycota</taxon>
        <taxon>Agaricomycotina</taxon>
        <taxon>Agaricomycetes</taxon>
        <taxon>Cantharellales</taxon>
        <taxon>Ceratobasidiaceae</taxon>
        <taxon>Rhizoctonia</taxon>
    </lineage>
</organism>
<evidence type="ECO:0000313" key="4">
    <source>
        <dbReference type="Proteomes" id="UP000663843"/>
    </source>
</evidence>
<reference evidence="3" key="1">
    <citation type="submission" date="2021-01" db="EMBL/GenBank/DDBJ databases">
        <authorList>
            <person name="Kaushik A."/>
        </authorList>
    </citation>
    <scope>NUCLEOTIDE SEQUENCE</scope>
    <source>
        <strain evidence="3">AG2-2IIIB</strain>
    </source>
</reference>
<gene>
    <name evidence="3" type="ORF">RDB_LOCUS52802</name>
</gene>
<evidence type="ECO:0000256" key="1">
    <source>
        <dbReference type="ARBA" id="ARBA00007447"/>
    </source>
</evidence>
<dbReference type="Pfam" id="PF00026">
    <property type="entry name" value="Asp"/>
    <property type="match status" value="1"/>
</dbReference>
<dbReference type="InterPro" id="IPR034164">
    <property type="entry name" value="Pepsin-like_dom"/>
</dbReference>
<dbReference type="PANTHER" id="PTHR47966:SF51">
    <property type="entry name" value="BETA-SITE APP-CLEAVING ENZYME, ISOFORM A-RELATED"/>
    <property type="match status" value="1"/>
</dbReference>
<dbReference type="AlphaFoldDB" id="A0A8H3AIG6"/>
<feature type="domain" description="Peptidase A1" evidence="2">
    <location>
        <begin position="1"/>
        <end position="249"/>
    </location>
</feature>
<dbReference type="SUPFAM" id="SSF50630">
    <property type="entry name" value="Acid proteases"/>
    <property type="match status" value="1"/>
</dbReference>
<sequence>MEFGVASHVDVVDASLDGILGLGPAALSLHVITPKPDEPVPAITDALLVQNKIRRSMFGVSFAPATSQGIVNGILNLGGTDRRKYTGKLNWVDVTKHEIWSQYWGFEQAIKYGKQTIQPLSVGTVDTVKSGTTLIHIRPQAFEAYYRSIPGSKIDKSTGLLEIPEESLEKMKDMSFVINGVSYELTPNAQLWPRALNNMAHLNAGKYYSVINVLGNNELDHGINFIIGYVFLQRFYTGYDVSKSRVGFAYTSSTYDVK</sequence>
<dbReference type="CDD" id="cd05471">
    <property type="entry name" value="pepsin_like"/>
    <property type="match status" value="1"/>
</dbReference>
<proteinExistence type="inferred from homology"/>
<dbReference type="GO" id="GO:0006508">
    <property type="term" value="P:proteolysis"/>
    <property type="evidence" value="ECO:0007669"/>
    <property type="project" value="InterPro"/>
</dbReference>
<name>A0A8H3AIG6_9AGAM</name>
<comment type="similarity">
    <text evidence="1">Belongs to the peptidase A1 family.</text>
</comment>
<dbReference type="PRINTS" id="PR00792">
    <property type="entry name" value="PEPSIN"/>
</dbReference>
<dbReference type="GO" id="GO:0004190">
    <property type="term" value="F:aspartic-type endopeptidase activity"/>
    <property type="evidence" value="ECO:0007669"/>
    <property type="project" value="InterPro"/>
</dbReference>
<dbReference type="Proteomes" id="UP000663843">
    <property type="component" value="Unassembled WGS sequence"/>
</dbReference>
<dbReference type="PROSITE" id="PS51767">
    <property type="entry name" value="PEPTIDASE_A1"/>
    <property type="match status" value="1"/>
</dbReference>
<dbReference type="InterPro" id="IPR001461">
    <property type="entry name" value="Aspartic_peptidase_A1"/>
</dbReference>
<evidence type="ECO:0000259" key="2">
    <source>
        <dbReference type="PROSITE" id="PS51767"/>
    </source>
</evidence>
<dbReference type="InterPro" id="IPR021109">
    <property type="entry name" value="Peptidase_aspartic_dom_sf"/>
</dbReference>
<dbReference type="EMBL" id="CAJMWT010001794">
    <property type="protein sequence ID" value="CAE6420132.1"/>
    <property type="molecule type" value="Genomic_DNA"/>
</dbReference>